<name>A0A7R9EFT0_9NEOP</name>
<dbReference type="AlphaFoldDB" id="A0A7R9EFT0"/>
<dbReference type="SUPFAM" id="SSF52540">
    <property type="entry name" value="P-loop containing nucleoside triphosphate hydrolases"/>
    <property type="match status" value="1"/>
</dbReference>
<sequence length="292" mass="31499">MMSYLNNTSSEMGCVSYTDMKRIAGDREMWLQRPWLLSISPFRFPPLFLYSRGTRTEEATLDIISEGLESPNSLPPPPATALFHQSTSVPIACLTLPLTLTLKVGLVARIACLTLPLTLPLTLTLKVGLVARIACLTLPLTLTLKVGLVARIACLTLPSDSHFEGGSCCKNSVPDSPSDSDFEDPPRWRSCLTRLSCLARLLRTGRSSYGLLGASGCGKTTLLSCIVGRRRLNTGEIHVLGGKPGTKGSGVPGKRVGYMPQTGGRFPILPPAKVGMSSKCQAHLFLAEKTWK</sequence>
<protein>
    <recommendedName>
        <fullName evidence="1">ABC transporter domain-containing protein</fullName>
    </recommendedName>
</protein>
<gene>
    <name evidence="2" type="ORF">TMSB3V08_LOCUS8904</name>
</gene>
<dbReference type="InterPro" id="IPR027417">
    <property type="entry name" value="P-loop_NTPase"/>
</dbReference>
<dbReference type="PANTHER" id="PTHR43038">
    <property type="entry name" value="ATP-BINDING CASSETTE, SUB-FAMILY H, MEMBER 1"/>
    <property type="match status" value="1"/>
</dbReference>
<dbReference type="InterPro" id="IPR003439">
    <property type="entry name" value="ABC_transporter-like_ATP-bd"/>
</dbReference>
<dbReference type="EMBL" id="OB795402">
    <property type="protein sequence ID" value="CAD7432191.1"/>
    <property type="molecule type" value="Genomic_DNA"/>
</dbReference>
<dbReference type="GO" id="GO:0016887">
    <property type="term" value="F:ATP hydrolysis activity"/>
    <property type="evidence" value="ECO:0007669"/>
    <property type="project" value="InterPro"/>
</dbReference>
<feature type="domain" description="ABC transporter" evidence="1">
    <location>
        <begin position="209"/>
        <end position="267"/>
    </location>
</feature>
<dbReference type="Gene3D" id="3.40.50.300">
    <property type="entry name" value="P-loop containing nucleotide triphosphate hydrolases"/>
    <property type="match status" value="1"/>
</dbReference>
<dbReference type="GO" id="GO:0005524">
    <property type="term" value="F:ATP binding"/>
    <property type="evidence" value="ECO:0007669"/>
    <property type="project" value="InterPro"/>
</dbReference>
<accession>A0A7R9EFT0</accession>
<dbReference type="Pfam" id="PF00005">
    <property type="entry name" value="ABC_tran"/>
    <property type="match status" value="1"/>
</dbReference>
<dbReference type="PANTHER" id="PTHR43038:SF3">
    <property type="entry name" value="ABC TRANSPORTER G FAMILY MEMBER 20 ISOFORM X1"/>
    <property type="match status" value="1"/>
</dbReference>
<proteinExistence type="predicted"/>
<evidence type="ECO:0000259" key="1">
    <source>
        <dbReference type="Pfam" id="PF00005"/>
    </source>
</evidence>
<organism evidence="2">
    <name type="scientific">Timema monikensis</name>
    <dbReference type="NCBI Taxonomy" id="170555"/>
    <lineage>
        <taxon>Eukaryota</taxon>
        <taxon>Metazoa</taxon>
        <taxon>Ecdysozoa</taxon>
        <taxon>Arthropoda</taxon>
        <taxon>Hexapoda</taxon>
        <taxon>Insecta</taxon>
        <taxon>Pterygota</taxon>
        <taxon>Neoptera</taxon>
        <taxon>Polyneoptera</taxon>
        <taxon>Phasmatodea</taxon>
        <taxon>Timematodea</taxon>
        <taxon>Timematoidea</taxon>
        <taxon>Timematidae</taxon>
        <taxon>Timema</taxon>
    </lineage>
</organism>
<evidence type="ECO:0000313" key="2">
    <source>
        <dbReference type="EMBL" id="CAD7432191.1"/>
    </source>
</evidence>
<reference evidence="2" key="1">
    <citation type="submission" date="2020-11" db="EMBL/GenBank/DDBJ databases">
        <authorList>
            <person name="Tran Van P."/>
        </authorList>
    </citation>
    <scope>NUCLEOTIDE SEQUENCE</scope>
</reference>